<organism evidence="1 2">
    <name type="scientific">Segatella salivae</name>
    <dbReference type="NCBI Taxonomy" id="228604"/>
    <lineage>
        <taxon>Bacteria</taxon>
        <taxon>Pseudomonadati</taxon>
        <taxon>Bacteroidota</taxon>
        <taxon>Bacteroidia</taxon>
        <taxon>Bacteroidales</taxon>
        <taxon>Prevotellaceae</taxon>
        <taxon>Segatella</taxon>
    </lineage>
</organism>
<dbReference type="RefSeq" id="WP_219428068.1">
    <property type="nucleotide sequence ID" value="NZ_JAHXRD010000016.1"/>
</dbReference>
<protein>
    <submittedName>
        <fullName evidence="1">Uncharacterized protein</fullName>
    </submittedName>
</protein>
<comment type="caution">
    <text evidence="1">The sequence shown here is derived from an EMBL/GenBank/DDBJ whole genome shotgun (WGS) entry which is preliminary data.</text>
</comment>
<dbReference type="Proteomes" id="UP001196873">
    <property type="component" value="Unassembled WGS sequence"/>
</dbReference>
<evidence type="ECO:0000313" key="2">
    <source>
        <dbReference type="Proteomes" id="UP001196873"/>
    </source>
</evidence>
<name>A0AAW4NSJ2_9BACT</name>
<accession>A0AAW4NSJ2</accession>
<reference evidence="1" key="1">
    <citation type="submission" date="2021-07" db="EMBL/GenBank/DDBJ databases">
        <title>Genomic diversity and antimicrobial resistance of Prevotella spp. isolated from chronic lung disease airways.</title>
        <authorList>
            <person name="Webb K.A."/>
            <person name="Olagoke O.S."/>
            <person name="Baird T."/>
            <person name="Neill J."/>
            <person name="Pham A."/>
            <person name="Wells T.J."/>
            <person name="Ramsay K.A."/>
            <person name="Bell S.C."/>
            <person name="Sarovich D.S."/>
            <person name="Price E.P."/>
        </authorList>
    </citation>
    <scope>NUCLEOTIDE SEQUENCE</scope>
    <source>
        <strain evidence="1">SCHI0047.S.3</strain>
    </source>
</reference>
<evidence type="ECO:0000313" key="1">
    <source>
        <dbReference type="EMBL" id="MBW4866505.1"/>
    </source>
</evidence>
<proteinExistence type="predicted"/>
<sequence length="82" mass="9361">MTRRFASNHFVICYGVLKETITPTAWIHFCCTMFNVNPLEKGTTLTALFPTQHAHTQGSLHYRLTTLGCKRYNAYSVDSHIP</sequence>
<dbReference type="AlphaFoldDB" id="A0AAW4NSJ2"/>
<dbReference type="EMBL" id="JAHXRF010000017">
    <property type="protein sequence ID" value="MBW4866505.1"/>
    <property type="molecule type" value="Genomic_DNA"/>
</dbReference>
<gene>
    <name evidence="1" type="ORF">KZY68_10950</name>
</gene>